<reference evidence="12" key="3">
    <citation type="submission" date="2017-04" db="EMBL/GenBank/DDBJ databases">
        <title>Population genomics of picophytoplankton unveils novel chromosome hypervariability.</title>
        <authorList>
            <consortium name="DOE Joint Genome Institute"/>
            <person name="Blanc-Mathieu R."/>
            <person name="Krasovec M."/>
            <person name="Hebrard M."/>
            <person name="Yau S."/>
            <person name="Desgranges E."/>
            <person name="Martin J."/>
            <person name="Schackwitz W."/>
            <person name="Kuo A."/>
            <person name="Salin G."/>
            <person name="Donnadieu C."/>
            <person name="Desdevises Y."/>
            <person name="Sanchez-Ferandin S."/>
            <person name="Moreau H."/>
            <person name="Rivals E."/>
            <person name="Grigoriev I.V."/>
            <person name="Grimsley N."/>
            <person name="Eyre-Walker A."/>
            <person name="Piganeau G."/>
        </authorList>
    </citation>
    <scope>NUCLEOTIDE SEQUENCE [LARGE SCALE GENOMIC DNA]</scope>
    <source>
        <strain evidence="12">RCC 1115</strain>
    </source>
</reference>
<evidence type="ECO:0000256" key="7">
    <source>
        <dbReference type="ARBA" id="ARBA00022927"/>
    </source>
</evidence>
<dbReference type="Pfam" id="PF06552">
    <property type="entry name" value="TOM20_plant"/>
    <property type="match status" value="1"/>
</dbReference>
<dbReference type="GO" id="GO:0005742">
    <property type="term" value="C:mitochondrial outer membrane translocase complex"/>
    <property type="evidence" value="ECO:0007669"/>
    <property type="project" value="InterPro"/>
</dbReference>
<comment type="function">
    <text evidence="1">Central component of the receptor complex responsible for the recognition and translocation of cytosolically synthesized mitochondrial preproteins. Together with TOM22 functions as the transit peptide receptor at the surface of the mitochondrion outer membrane and facilitates the movement of preproteins into the translocation pore.</text>
</comment>
<dbReference type="GO" id="GO:0045040">
    <property type="term" value="P:protein insertion into mitochondrial outer membrane"/>
    <property type="evidence" value="ECO:0007669"/>
    <property type="project" value="InterPro"/>
</dbReference>
<dbReference type="SUPFAM" id="SSF48452">
    <property type="entry name" value="TPR-like"/>
    <property type="match status" value="1"/>
</dbReference>
<keyword evidence="10" id="KW-0472">Membrane</keyword>
<sequence length="207" mass="23012">MSEGLPREEVERMLFFEDARQRAEIEHQQNPRDAQVLTRWGGALLELAHFRQGPEAVDMIEDAVEKFEQALAINPKKHDALWCLGNALTSQGFLFPDAREAMRYFEEAKSCFRRALAEEPTNEIYKKALEMTDKAPGLHAELQRQLAEQAAAQGAYGGGGQGYSYGAAGKGEGESDFWWDVAGWCTFGLIAASWVVMAQMQAPVGQP</sequence>
<dbReference type="OrthoDB" id="1056333at2759"/>
<dbReference type="FunCoup" id="A0A090N4I5">
    <property type="interactions" value="635"/>
</dbReference>
<dbReference type="InterPro" id="IPR010547">
    <property type="entry name" value="TOM20_imprt_rcpt"/>
</dbReference>
<evidence type="ECO:0000313" key="12">
    <source>
        <dbReference type="EMBL" id="OUS46627.1"/>
    </source>
</evidence>
<accession>A0A090N4I5</accession>
<keyword evidence="9" id="KW-0496">Mitochondrion</keyword>
<keyword evidence="7" id="KW-0653">Protein transport</keyword>
<dbReference type="GO" id="GO:0015031">
    <property type="term" value="P:protein transport"/>
    <property type="evidence" value="ECO:0007669"/>
    <property type="project" value="UniProtKB-KW"/>
</dbReference>
<name>A0A090N4I5_OSTTA</name>
<evidence type="ECO:0000256" key="3">
    <source>
        <dbReference type="ARBA" id="ARBA00005792"/>
    </source>
</evidence>
<evidence type="ECO:0000256" key="4">
    <source>
        <dbReference type="ARBA" id="ARBA00022448"/>
    </source>
</evidence>
<keyword evidence="13" id="KW-1185">Reference proteome</keyword>
<organism evidence="11 13">
    <name type="scientific">Ostreococcus tauri</name>
    <name type="common">Marine green alga</name>
    <dbReference type="NCBI Taxonomy" id="70448"/>
    <lineage>
        <taxon>Eukaryota</taxon>
        <taxon>Viridiplantae</taxon>
        <taxon>Chlorophyta</taxon>
        <taxon>Mamiellophyceae</taxon>
        <taxon>Mamiellales</taxon>
        <taxon>Bathycoccaceae</taxon>
        <taxon>Ostreococcus</taxon>
    </lineage>
</organism>
<dbReference type="EMBL" id="CAID01000012">
    <property type="protein sequence ID" value="CEF99928.1"/>
    <property type="molecule type" value="Genomic_DNA"/>
</dbReference>
<dbReference type="EMBL" id="KZ155782">
    <property type="protein sequence ID" value="OUS46627.1"/>
    <property type="molecule type" value="Genomic_DNA"/>
</dbReference>
<gene>
    <name evidence="12" type="ORF">BE221DRAFT_191800</name>
    <name evidence="11" type="ORF">OT_ostta12g02330</name>
</gene>
<evidence type="ECO:0000256" key="5">
    <source>
        <dbReference type="ARBA" id="ARBA00022692"/>
    </source>
</evidence>
<evidence type="ECO:0000256" key="9">
    <source>
        <dbReference type="ARBA" id="ARBA00023128"/>
    </source>
</evidence>
<accession>A0A454Y439</accession>
<evidence type="ECO:0000256" key="6">
    <source>
        <dbReference type="ARBA" id="ARBA00022787"/>
    </source>
</evidence>
<dbReference type="AlphaFoldDB" id="A0A090N4I5"/>
<keyword evidence="6" id="KW-1000">Mitochondrion outer membrane</keyword>
<evidence type="ECO:0000256" key="2">
    <source>
        <dbReference type="ARBA" id="ARBA00004572"/>
    </source>
</evidence>
<protein>
    <submittedName>
        <fullName evidence="11">Plant specific mitochondrial import receptor subunit TOM20</fullName>
    </submittedName>
    <submittedName>
        <fullName evidence="12">Putative TOM20</fullName>
    </submittedName>
</protein>
<dbReference type="InterPro" id="IPR011990">
    <property type="entry name" value="TPR-like_helical_dom_sf"/>
</dbReference>
<comment type="subcellular location">
    <subcellularLocation>
        <location evidence="2">Mitochondrion outer membrane</location>
        <topology evidence="2">Single-pass membrane protein</topology>
    </subcellularLocation>
</comment>
<keyword evidence="5" id="KW-0812">Transmembrane</keyword>
<dbReference type="PANTHER" id="PTHR32409">
    <property type="entry name" value="MITOCHONDRIAL IMPORT RECEPTOR SUBUNIT TOM20-1-RELATED"/>
    <property type="match status" value="1"/>
</dbReference>
<dbReference type="Proteomes" id="UP000009170">
    <property type="component" value="Unassembled WGS sequence"/>
</dbReference>
<comment type="similarity">
    <text evidence="3">Belongs to the Tom20 family.</text>
</comment>
<accession>A0A1Y5IDB7</accession>
<keyword evidence="8" id="KW-1133">Transmembrane helix</keyword>
<evidence type="ECO:0000313" key="13">
    <source>
        <dbReference type="Proteomes" id="UP000009170"/>
    </source>
</evidence>
<proteinExistence type="inferred from homology"/>
<reference evidence="11" key="2">
    <citation type="journal article" date="2014" name="BMC Genomics">
        <title>An improved genome of the model marine alga Ostreococcus tauri unfolds by assessing Illumina de novo assemblies.</title>
        <authorList>
            <person name="Blanc-Mathieu R."/>
            <person name="Verhelst B."/>
            <person name="Derelle E."/>
            <person name="Rombauts S."/>
            <person name="Bouget F.Y."/>
            <person name="Carre I."/>
            <person name="Chateau A."/>
            <person name="Eyre-Walker A."/>
            <person name="Grimsley N."/>
            <person name="Moreau H."/>
            <person name="Piegu B."/>
            <person name="Rivals E."/>
            <person name="Schackwitz W."/>
            <person name="Van de Peer Y."/>
            <person name="Piganeau G."/>
        </authorList>
    </citation>
    <scope>NUCLEOTIDE SEQUENCE</scope>
    <source>
        <strain evidence="11">RCC4221</strain>
    </source>
</reference>
<dbReference type="InParanoid" id="A0A090N4I5"/>
<evidence type="ECO:0000256" key="8">
    <source>
        <dbReference type="ARBA" id="ARBA00022989"/>
    </source>
</evidence>
<evidence type="ECO:0000313" key="11">
    <source>
        <dbReference type="EMBL" id="CEF99928.1"/>
    </source>
</evidence>
<evidence type="ECO:0000256" key="10">
    <source>
        <dbReference type="ARBA" id="ARBA00023136"/>
    </source>
</evidence>
<dbReference type="STRING" id="70448.A0A090N4I5"/>
<keyword evidence="4" id="KW-0813">Transport</keyword>
<reference evidence="11 13" key="1">
    <citation type="journal article" date="2006" name="Proc. Natl. Acad. Sci. U.S.A.">
        <title>Genome analysis of the smallest free-living eukaryote Ostreococcus tauri unveils many unique features.</title>
        <authorList>
            <person name="Derelle E."/>
            <person name="Ferraz C."/>
            <person name="Rombauts S."/>
            <person name="Rouze P."/>
            <person name="Worden A.Z."/>
            <person name="Robbens S."/>
            <person name="Partensky F."/>
            <person name="Degroeve S."/>
            <person name="Echeynie S."/>
            <person name="Cooke R."/>
            <person name="Saeys Y."/>
            <person name="Wuyts J."/>
            <person name="Jabbari K."/>
            <person name="Bowler C."/>
            <person name="Panaud O."/>
            <person name="Piegu B."/>
            <person name="Ball S.G."/>
            <person name="Ral J.-P."/>
            <person name="Bouget F.-Y."/>
            <person name="Piganeau G."/>
            <person name="De Baets B."/>
            <person name="Picard A."/>
            <person name="Delseny M."/>
            <person name="Demaille J."/>
            <person name="Van de Peer Y."/>
            <person name="Moreau H."/>
        </authorList>
    </citation>
    <scope>NUCLEOTIDE SEQUENCE [LARGE SCALE GENOMIC DNA]</scope>
    <source>
        <strain evidence="11 13">OTTH0595</strain>
    </source>
</reference>
<dbReference type="PANTHER" id="PTHR32409:SF3">
    <property type="entry name" value="MITOCHONDRIAL IMPORT RECEPTOR SUBUNIT TOM20-1-RELATED"/>
    <property type="match status" value="1"/>
</dbReference>
<keyword evidence="11" id="KW-0675">Receptor</keyword>
<evidence type="ECO:0000256" key="1">
    <source>
        <dbReference type="ARBA" id="ARBA00003450"/>
    </source>
</evidence>
<dbReference type="Proteomes" id="UP000195557">
    <property type="component" value="Unassembled WGS sequence"/>
</dbReference>
<dbReference type="Gene3D" id="1.25.40.10">
    <property type="entry name" value="Tetratricopeptide repeat domain"/>
    <property type="match status" value="1"/>
</dbReference>